<feature type="region of interest" description="Disordered" evidence="1">
    <location>
        <begin position="491"/>
        <end position="580"/>
    </location>
</feature>
<feature type="region of interest" description="Disordered" evidence="1">
    <location>
        <begin position="411"/>
        <end position="452"/>
    </location>
</feature>
<feature type="compositionally biased region" description="Polar residues" evidence="1">
    <location>
        <begin position="524"/>
        <end position="533"/>
    </location>
</feature>
<proteinExistence type="predicted"/>
<evidence type="ECO:0000313" key="3">
    <source>
        <dbReference type="Proteomes" id="UP001233172"/>
    </source>
</evidence>
<feature type="compositionally biased region" description="Polar residues" evidence="1">
    <location>
        <begin position="491"/>
        <end position="516"/>
    </location>
</feature>
<evidence type="ECO:0000313" key="2">
    <source>
        <dbReference type="EMBL" id="KAK0065338.1"/>
    </source>
</evidence>
<name>A0AAD8C2Z6_BIOPF</name>
<keyword evidence="3" id="KW-1185">Reference proteome</keyword>
<organism evidence="2 3">
    <name type="scientific">Biomphalaria pfeifferi</name>
    <name type="common">Bloodfluke planorb</name>
    <name type="synonym">Freshwater snail</name>
    <dbReference type="NCBI Taxonomy" id="112525"/>
    <lineage>
        <taxon>Eukaryota</taxon>
        <taxon>Metazoa</taxon>
        <taxon>Spiralia</taxon>
        <taxon>Lophotrochozoa</taxon>
        <taxon>Mollusca</taxon>
        <taxon>Gastropoda</taxon>
        <taxon>Heterobranchia</taxon>
        <taxon>Euthyneura</taxon>
        <taxon>Panpulmonata</taxon>
        <taxon>Hygrophila</taxon>
        <taxon>Lymnaeoidea</taxon>
        <taxon>Planorbidae</taxon>
        <taxon>Biomphalaria</taxon>
    </lineage>
</organism>
<comment type="caution">
    <text evidence="2">The sequence shown here is derived from an EMBL/GenBank/DDBJ whole genome shotgun (WGS) entry which is preliminary data.</text>
</comment>
<protein>
    <submittedName>
        <fullName evidence="2">Uncharacterized protein</fullName>
    </submittedName>
</protein>
<accession>A0AAD8C2Z6</accession>
<dbReference type="Proteomes" id="UP001233172">
    <property type="component" value="Unassembled WGS sequence"/>
</dbReference>
<dbReference type="AlphaFoldDB" id="A0AAD8C2Z6"/>
<reference evidence="2" key="1">
    <citation type="journal article" date="2023" name="PLoS Negl. Trop. Dis.">
        <title>A genome sequence for Biomphalaria pfeifferi, the major vector snail for the human-infecting parasite Schistosoma mansoni.</title>
        <authorList>
            <person name="Bu L."/>
            <person name="Lu L."/>
            <person name="Laidemitt M.R."/>
            <person name="Zhang S.M."/>
            <person name="Mutuku M."/>
            <person name="Mkoji G."/>
            <person name="Steinauer M."/>
            <person name="Loker E.S."/>
        </authorList>
    </citation>
    <scope>NUCLEOTIDE SEQUENCE</scope>
    <source>
        <strain evidence="2">KasaAsao</strain>
    </source>
</reference>
<sequence>MTEHIVHLGQDLLFHLAELFNSFQQGASEKGKSYLSHKHEVNINKIPSIVVDESICDSQLFLDDTLSCREPTYSLHKHKQPTKHQFGHTPFCDSPLKDHQDKLVDMFSTPMVMDPMSLSILKGKSLRSDRNLSQHMDKSQQLNLGYLLNKADEREMSTTCFLDCSPVFYKPDAGFSRHQNVYHTTLTEKNVNNGIDSSIKTALTLDQTRNEYMYKTFQDEVATYEGSNYFSIVDPVEDFKRNGKVIDAKMNKFQTRKPEYDNFLKCSFENVSSTDMKILMDDLVQSNDSSFQHCRVMSGLTNKPEMKEHICIPHEKCHKDNRFDCGQDLVLSKYKKNKTGLGSLKSHSKCQRSKPIISSWHNENIAKRDGLVHSSGGKLREEKARHCCSIAKILAAHGKLPSITTDAFEDRTSFPMLSPPPGLVEDRTSFPMLSPPPGNRKPARQQSLHVSDKSIMTSPRVFIENYLAEHLVKLCLNPATLKVLMNMTDTGSQPENNVSSATFNSVDNGDRASSFSSDDKMDSVLNSSQNSPETAHLKNIPGNRGNYKSTENKLNRKGTFSNNGRYTERLVSPSSQTTTSEWSVELSYTIEDLKH</sequence>
<evidence type="ECO:0000256" key="1">
    <source>
        <dbReference type="SAM" id="MobiDB-lite"/>
    </source>
</evidence>
<gene>
    <name evidence="2" type="ORF">Bpfe_005364</name>
</gene>
<dbReference type="EMBL" id="JASAOG010000014">
    <property type="protein sequence ID" value="KAK0065338.1"/>
    <property type="molecule type" value="Genomic_DNA"/>
</dbReference>
<reference evidence="2" key="2">
    <citation type="submission" date="2023-04" db="EMBL/GenBank/DDBJ databases">
        <authorList>
            <person name="Bu L."/>
            <person name="Lu L."/>
            <person name="Laidemitt M.R."/>
            <person name="Zhang S.M."/>
            <person name="Mutuku M."/>
            <person name="Mkoji G."/>
            <person name="Steinauer M."/>
            <person name="Loker E.S."/>
        </authorList>
    </citation>
    <scope>NUCLEOTIDE SEQUENCE</scope>
    <source>
        <strain evidence="2">KasaAsao</strain>
        <tissue evidence="2">Whole Snail</tissue>
    </source>
</reference>